<evidence type="ECO:0000256" key="4">
    <source>
        <dbReference type="ARBA" id="ARBA00023136"/>
    </source>
</evidence>
<dbReference type="PANTHER" id="PTHR30386">
    <property type="entry name" value="MEMBRANE FUSION SUBUNIT OF EMRAB-TOLC MULTIDRUG EFFLUX PUMP"/>
    <property type="match status" value="1"/>
</dbReference>
<evidence type="ECO:0000256" key="1">
    <source>
        <dbReference type="ARBA" id="ARBA00004167"/>
    </source>
</evidence>
<dbReference type="InterPro" id="IPR050739">
    <property type="entry name" value="MFP"/>
</dbReference>
<accession>A0A2P8DBX0</accession>
<comment type="subcellular location">
    <subcellularLocation>
        <location evidence="1">Membrane</location>
        <topology evidence="1">Single-pass membrane protein</topology>
    </subcellularLocation>
</comment>
<dbReference type="RefSeq" id="WP_106521391.1">
    <property type="nucleotide sequence ID" value="NZ_PYGD01000001.1"/>
</dbReference>
<evidence type="ECO:0000256" key="2">
    <source>
        <dbReference type="ARBA" id="ARBA00022692"/>
    </source>
</evidence>
<name>A0A2P8DBX0_9BACT</name>
<dbReference type="GO" id="GO:0016020">
    <property type="term" value="C:membrane"/>
    <property type="evidence" value="ECO:0007669"/>
    <property type="project" value="UniProtKB-SubCell"/>
</dbReference>
<dbReference type="Proteomes" id="UP000240572">
    <property type="component" value="Unassembled WGS sequence"/>
</dbReference>
<dbReference type="PRINTS" id="PR01490">
    <property type="entry name" value="RTXTOXIND"/>
</dbReference>
<proteinExistence type="predicted"/>
<keyword evidence="7" id="KW-1185">Reference proteome</keyword>
<comment type="caution">
    <text evidence="6">The sequence shown here is derived from an EMBL/GenBank/DDBJ whole genome shotgun (WGS) entry which is preliminary data.</text>
</comment>
<gene>
    <name evidence="6" type="ORF">B0I18_101862</name>
</gene>
<feature type="transmembrane region" description="Helical" evidence="5">
    <location>
        <begin position="32"/>
        <end position="54"/>
    </location>
</feature>
<evidence type="ECO:0000313" key="7">
    <source>
        <dbReference type="Proteomes" id="UP000240572"/>
    </source>
</evidence>
<sequence>MPEERNNLENTLHEDVRSEEVQEIMGKMPAWLVRRGITLVAILLLVIGIGAYFFKYPDVIPARVLISSSTPPVKLVARSNLPIQKLFVKSNETVKPEQVLCILTNASNYDDLQKIVTITRSIDTTVSLPQTLERIEIPTGLQMGELQTNYAELYQAVQDYRFYLKHNSYGATLNSLSKQAEYTGALNRELDKRERMLQEQLALQHNRFSADSSLVKERVISRAEYETSRKTMLDQQMNTQTNRSSIIQNNLQQTEYQKNIAEISQQRQSQENTLLQKIRDASSRFSGQYAQWEQTYIIKSPIEGVVTFFKFWKENQFVQAGEGVMMVTPPTQQYIARGELGPDRSGKIEAGQDVLIKLTAYPFEEYGMLRGKVLSRSAVAMDSVFLLEIKLADGLRTNAGKVIPDQPQLDGIGEILTEDKSVLQRLFEKVFGKWRR</sequence>
<keyword evidence="4 5" id="KW-0472">Membrane</keyword>
<keyword evidence="2 5" id="KW-0812">Transmembrane</keyword>
<evidence type="ECO:0000256" key="5">
    <source>
        <dbReference type="SAM" id="Phobius"/>
    </source>
</evidence>
<protein>
    <submittedName>
        <fullName evidence="6">HlyD family secretion protein</fullName>
    </submittedName>
</protein>
<reference evidence="6 7" key="1">
    <citation type="submission" date="2018-03" db="EMBL/GenBank/DDBJ databases">
        <title>Genomic Encyclopedia of Type Strains, Phase III (KMG-III): the genomes of soil and plant-associated and newly described type strains.</title>
        <authorList>
            <person name="Whitman W."/>
        </authorList>
    </citation>
    <scope>NUCLEOTIDE SEQUENCE [LARGE SCALE GENOMIC DNA]</scope>
    <source>
        <strain evidence="6 7">CGMCC 1.12700</strain>
    </source>
</reference>
<evidence type="ECO:0000313" key="6">
    <source>
        <dbReference type="EMBL" id="PSK94702.1"/>
    </source>
</evidence>
<organism evidence="6 7">
    <name type="scientific">Taibaiella chishuiensis</name>
    <dbReference type="NCBI Taxonomy" id="1434707"/>
    <lineage>
        <taxon>Bacteria</taxon>
        <taxon>Pseudomonadati</taxon>
        <taxon>Bacteroidota</taxon>
        <taxon>Chitinophagia</taxon>
        <taxon>Chitinophagales</taxon>
        <taxon>Chitinophagaceae</taxon>
        <taxon>Taibaiella</taxon>
    </lineage>
</organism>
<dbReference type="AlphaFoldDB" id="A0A2P8DBX0"/>
<dbReference type="PANTHER" id="PTHR30386:SF26">
    <property type="entry name" value="TRANSPORT PROTEIN COMB"/>
    <property type="match status" value="1"/>
</dbReference>
<dbReference type="OrthoDB" id="7057889at2"/>
<dbReference type="EMBL" id="PYGD01000001">
    <property type="protein sequence ID" value="PSK94702.1"/>
    <property type="molecule type" value="Genomic_DNA"/>
</dbReference>
<evidence type="ECO:0000256" key="3">
    <source>
        <dbReference type="ARBA" id="ARBA00022989"/>
    </source>
</evidence>
<keyword evidence="3 5" id="KW-1133">Transmembrane helix</keyword>